<evidence type="ECO:0000313" key="5">
    <source>
        <dbReference type="WBParaSite" id="DME_0000328301-mRNA-1"/>
    </source>
</evidence>
<keyword evidence="4" id="KW-1185">Reference proteome</keyword>
<reference evidence="5" key="1">
    <citation type="submission" date="2017-02" db="UniProtKB">
        <authorList>
            <consortium name="WormBaseParasite"/>
        </authorList>
    </citation>
    <scope>IDENTIFICATION</scope>
</reference>
<accession>A0A0N4U8C1</accession>
<dbReference type="Proteomes" id="UP000038040">
    <property type="component" value="Unplaced"/>
</dbReference>
<keyword evidence="1" id="KW-1133">Transmembrane helix</keyword>
<feature type="transmembrane region" description="Helical" evidence="1">
    <location>
        <begin position="127"/>
        <end position="147"/>
    </location>
</feature>
<gene>
    <name evidence="2" type="ORF">DME_LOCUS7442</name>
</gene>
<sequence length="148" mass="16340">MDTINPSVVDNESTLGIYRWSSINPTLLSTDSDNSVNFCRPIKIEHPFEMDAEQSYRISSPSQLTSKNTTTSSATTIPLASCATAAASISSAFCRRSSGFIKSVSTYENSFLNLICCVLSQLKNQQVVLLFLICICILCCIAIFNYYY</sequence>
<organism evidence="3 5">
    <name type="scientific">Dracunculus medinensis</name>
    <name type="common">Guinea worm</name>
    <dbReference type="NCBI Taxonomy" id="318479"/>
    <lineage>
        <taxon>Eukaryota</taxon>
        <taxon>Metazoa</taxon>
        <taxon>Ecdysozoa</taxon>
        <taxon>Nematoda</taxon>
        <taxon>Chromadorea</taxon>
        <taxon>Rhabditida</taxon>
        <taxon>Spirurina</taxon>
        <taxon>Dracunculoidea</taxon>
        <taxon>Dracunculidae</taxon>
        <taxon>Dracunculus</taxon>
    </lineage>
</organism>
<evidence type="ECO:0000313" key="4">
    <source>
        <dbReference type="Proteomes" id="UP000274756"/>
    </source>
</evidence>
<proteinExistence type="predicted"/>
<dbReference type="EMBL" id="UYYG01001160">
    <property type="protein sequence ID" value="VDN57469.1"/>
    <property type="molecule type" value="Genomic_DNA"/>
</dbReference>
<keyword evidence="1" id="KW-0812">Transmembrane</keyword>
<evidence type="ECO:0000313" key="3">
    <source>
        <dbReference type="Proteomes" id="UP000038040"/>
    </source>
</evidence>
<keyword evidence="1" id="KW-0472">Membrane</keyword>
<dbReference type="WBParaSite" id="DME_0000328301-mRNA-1">
    <property type="protein sequence ID" value="DME_0000328301-mRNA-1"/>
    <property type="gene ID" value="DME_0000328301"/>
</dbReference>
<dbReference type="Proteomes" id="UP000274756">
    <property type="component" value="Unassembled WGS sequence"/>
</dbReference>
<dbReference type="AlphaFoldDB" id="A0A0N4U8C1"/>
<name>A0A0N4U8C1_DRAME</name>
<reference evidence="2 4" key="2">
    <citation type="submission" date="2018-11" db="EMBL/GenBank/DDBJ databases">
        <authorList>
            <consortium name="Pathogen Informatics"/>
        </authorList>
    </citation>
    <scope>NUCLEOTIDE SEQUENCE [LARGE SCALE GENOMIC DNA]</scope>
</reference>
<evidence type="ECO:0000256" key="1">
    <source>
        <dbReference type="SAM" id="Phobius"/>
    </source>
</evidence>
<protein>
    <submittedName>
        <fullName evidence="2 5">Uncharacterized protein</fullName>
    </submittedName>
</protein>
<evidence type="ECO:0000313" key="2">
    <source>
        <dbReference type="EMBL" id="VDN57469.1"/>
    </source>
</evidence>